<dbReference type="OrthoDB" id="3209791at2"/>
<evidence type="ECO:0000256" key="1">
    <source>
        <dbReference type="SAM" id="Phobius"/>
    </source>
</evidence>
<keyword evidence="1" id="KW-1133">Transmembrane helix</keyword>
<accession>A0A1H3RJ36</accession>
<keyword evidence="1" id="KW-0472">Membrane</keyword>
<feature type="transmembrane region" description="Helical" evidence="1">
    <location>
        <begin position="184"/>
        <end position="205"/>
    </location>
</feature>
<gene>
    <name evidence="2" type="ORF">SAMN05660209_05172</name>
</gene>
<keyword evidence="1" id="KW-0812">Transmembrane</keyword>
<dbReference type="EMBL" id="FNOT01000038">
    <property type="protein sequence ID" value="SDZ24949.1"/>
    <property type="molecule type" value="Genomic_DNA"/>
</dbReference>
<feature type="transmembrane region" description="Helical" evidence="1">
    <location>
        <begin position="145"/>
        <end position="164"/>
    </location>
</feature>
<dbReference type="Proteomes" id="UP000198921">
    <property type="component" value="Unassembled WGS sequence"/>
</dbReference>
<feature type="transmembrane region" description="Helical" evidence="1">
    <location>
        <begin position="27"/>
        <end position="51"/>
    </location>
</feature>
<protein>
    <recommendedName>
        <fullName evidence="4">ABC-2 type transport system permease protein</fullName>
    </recommendedName>
</protein>
<sequence length="210" mass="21909">MGGGGLAFALNWALWRLADLRRQGEDAVTGGVLALYVTVLCVFVEAVTQLLPFAMGISLSRRAYLFGAAVYAMAMSLAYGLALAVLTSVETATDGWGVGLTFWAPGPVKADNFPLQVAMSGSPLLAFAFIGIGIGIAYKRWGTNGVWGLTLLGILVLGGSTVLITWRSWWDEIGLLLSDLPSAALLIGLPAAIAVTAAALSFAGIRHVVP</sequence>
<dbReference type="STRING" id="1137993.SAMN05660209_05172"/>
<keyword evidence="3" id="KW-1185">Reference proteome</keyword>
<feature type="transmembrane region" description="Helical" evidence="1">
    <location>
        <begin position="117"/>
        <end position="138"/>
    </location>
</feature>
<evidence type="ECO:0000313" key="3">
    <source>
        <dbReference type="Proteomes" id="UP000198921"/>
    </source>
</evidence>
<organism evidence="2 3">
    <name type="scientific">Geodermatophilus africanus</name>
    <dbReference type="NCBI Taxonomy" id="1137993"/>
    <lineage>
        <taxon>Bacteria</taxon>
        <taxon>Bacillati</taxon>
        <taxon>Actinomycetota</taxon>
        <taxon>Actinomycetes</taxon>
        <taxon>Geodermatophilales</taxon>
        <taxon>Geodermatophilaceae</taxon>
        <taxon>Geodermatophilus</taxon>
    </lineage>
</organism>
<dbReference type="RefSeq" id="WP_091162464.1">
    <property type="nucleotide sequence ID" value="NZ_FNOT01000038.1"/>
</dbReference>
<dbReference type="AlphaFoldDB" id="A0A1H3RJ36"/>
<evidence type="ECO:0008006" key="4">
    <source>
        <dbReference type="Google" id="ProtNLM"/>
    </source>
</evidence>
<feature type="transmembrane region" description="Helical" evidence="1">
    <location>
        <begin position="63"/>
        <end position="86"/>
    </location>
</feature>
<name>A0A1H3RJ36_9ACTN</name>
<reference evidence="3" key="1">
    <citation type="submission" date="2016-10" db="EMBL/GenBank/DDBJ databases">
        <authorList>
            <person name="Varghese N."/>
            <person name="Submissions S."/>
        </authorList>
    </citation>
    <scope>NUCLEOTIDE SEQUENCE [LARGE SCALE GENOMIC DNA]</scope>
    <source>
        <strain evidence="3">DSM 45422</strain>
    </source>
</reference>
<evidence type="ECO:0000313" key="2">
    <source>
        <dbReference type="EMBL" id="SDZ24949.1"/>
    </source>
</evidence>
<proteinExistence type="predicted"/>